<evidence type="ECO:0000259" key="1">
    <source>
        <dbReference type="SMART" id="SM01043"/>
    </source>
</evidence>
<protein>
    <submittedName>
        <fullName evidence="2">DNA-binding transcriptional activator of the SARP family</fullName>
    </submittedName>
</protein>
<organism evidence="2 3">
    <name type="scientific">Denitrobacterium detoxificans</name>
    <dbReference type="NCBI Taxonomy" id="79604"/>
    <lineage>
        <taxon>Bacteria</taxon>
        <taxon>Bacillati</taxon>
        <taxon>Actinomycetota</taxon>
        <taxon>Coriobacteriia</taxon>
        <taxon>Eggerthellales</taxon>
        <taxon>Eggerthellaceae</taxon>
        <taxon>Denitrobacterium</taxon>
    </lineage>
</organism>
<evidence type="ECO:0000313" key="3">
    <source>
        <dbReference type="Proteomes" id="UP000182975"/>
    </source>
</evidence>
<dbReference type="OrthoDB" id="3185430at2"/>
<keyword evidence="3" id="KW-1185">Reference proteome</keyword>
<dbReference type="SUPFAM" id="SSF48452">
    <property type="entry name" value="TPR-like"/>
    <property type="match status" value="1"/>
</dbReference>
<dbReference type="InterPro" id="IPR036388">
    <property type="entry name" value="WH-like_DNA-bd_sf"/>
</dbReference>
<evidence type="ECO:0000313" key="2">
    <source>
        <dbReference type="EMBL" id="SEO81118.1"/>
    </source>
</evidence>
<dbReference type="Gene3D" id="1.10.10.10">
    <property type="entry name" value="Winged helix-like DNA-binding domain superfamily/Winged helix DNA-binding domain"/>
    <property type="match status" value="1"/>
</dbReference>
<dbReference type="InterPro" id="IPR016032">
    <property type="entry name" value="Sig_transdc_resp-reg_C-effctor"/>
</dbReference>
<dbReference type="GO" id="GO:0006355">
    <property type="term" value="P:regulation of DNA-templated transcription"/>
    <property type="evidence" value="ECO:0007669"/>
    <property type="project" value="InterPro"/>
</dbReference>
<gene>
    <name evidence="2" type="ORF">SAMN02910314_01283</name>
</gene>
<dbReference type="SUPFAM" id="SSF46894">
    <property type="entry name" value="C-terminal effector domain of the bipartite response regulators"/>
    <property type="match status" value="1"/>
</dbReference>
<accession>A0A172RXN6</accession>
<dbReference type="GO" id="GO:0003677">
    <property type="term" value="F:DNA binding"/>
    <property type="evidence" value="ECO:0007669"/>
    <property type="project" value="UniProtKB-KW"/>
</dbReference>
<dbReference type="STRING" id="79604.AAY81_04130"/>
<dbReference type="EMBL" id="FOEC01000007">
    <property type="protein sequence ID" value="SEO81118.1"/>
    <property type="molecule type" value="Genomic_DNA"/>
</dbReference>
<feature type="domain" description="Bacterial transcriptional activator" evidence="1">
    <location>
        <begin position="698"/>
        <end position="823"/>
    </location>
</feature>
<name>A0A172RXN6_9ACTN</name>
<dbReference type="InterPro" id="IPR005158">
    <property type="entry name" value="BTAD"/>
</dbReference>
<dbReference type="KEGG" id="ddt:AAY81_04130"/>
<dbReference type="PANTHER" id="PTHR35807">
    <property type="entry name" value="TRANSCRIPTIONAL REGULATOR REDD-RELATED"/>
    <property type="match status" value="1"/>
</dbReference>
<dbReference type="Gene3D" id="1.25.40.10">
    <property type="entry name" value="Tetratricopeptide repeat domain"/>
    <property type="match status" value="1"/>
</dbReference>
<dbReference type="Pfam" id="PF03704">
    <property type="entry name" value="BTAD"/>
    <property type="match status" value="1"/>
</dbReference>
<proteinExistence type="predicted"/>
<keyword evidence="2" id="KW-0238">DNA-binding</keyword>
<dbReference type="InterPro" id="IPR051677">
    <property type="entry name" value="AfsR-DnrI-RedD_regulator"/>
</dbReference>
<sequence length="829" mass="91641">MSKFLLNSSCNGSAPKKFAHCTLFDRDVLLLRMMRDRMRVRRIVAPASFGKTSLALGYASVVFGFERVCWVSATSPCFVRDLDGGSMGVELLDIVPQGLVVFEDVPALDAHRNSLLEDVCRTLTSAGVEVILTATPASNPLPTCDACDTLTARDLMYDESELSMARMSDPSLRIVEGSSCPADRIAGIAMRDDIARERFLSSIFCNESPAVSAVLFESLVLGRGSVDGLVVGRALRSCFDYVETHYPFVEVDSDGGEFQVRGFSIDVSIRAGLPYLKRMALAAGFEESSAFVVRLADELLSAGRYERVSRLMSSAVGVRTKTQWLRSHQDECAEALSLASVEELYESIASGSVLLSDALRAGSAMRRLFIGNTLRAFDMLARLSANPELPAACRLKCSSLAFLHAEKVDRACRVLLHGDYRALSSKTDVKVVAYLSFWLHVDDKDGGVQSVLLSSRNTPGEEEAYALALACAVHNARLQGADVESIRLACVWAARYVSGRAMCLSAFVLLRELVAYVDVEGMSPLASPFCSMVERCQAQIASQQALYRRAHASEDVMRGRFVGLESGLTLMRSRPRTPLLRVKLFGGFQLGIDGVDINMDYFSRMKVRALLALLVIEADKDVPRDTVAERLWPDSSLSKARHNLNSTYSRLKKALTLPSGESPYVTRTQNVLRLRGALVESDTMNLNDVCHTMRFNRLDADGYNRLLGELRAVYSGELLPGDGCDYLVNYARNEFRHKTVDAVLCAARALQTQGENEMALLFARQAIEWDAYREDCYEMLMNLQARCGQRPATGETWSLYCRRMRELGMEPSLHMNKLYARIISSEGVA</sequence>
<dbReference type="Proteomes" id="UP000182975">
    <property type="component" value="Unassembled WGS sequence"/>
</dbReference>
<dbReference type="PATRIC" id="fig|79604.3.peg.843"/>
<reference evidence="3" key="1">
    <citation type="submission" date="2016-10" db="EMBL/GenBank/DDBJ databases">
        <authorList>
            <person name="Varghese N."/>
        </authorList>
    </citation>
    <scope>NUCLEOTIDE SEQUENCE [LARGE SCALE GENOMIC DNA]</scope>
    <source>
        <strain evidence="3">DSM 21843</strain>
    </source>
</reference>
<dbReference type="SMART" id="SM01043">
    <property type="entry name" value="BTAD"/>
    <property type="match status" value="1"/>
</dbReference>
<dbReference type="InterPro" id="IPR011990">
    <property type="entry name" value="TPR-like_helical_dom_sf"/>
</dbReference>
<dbReference type="AlphaFoldDB" id="A0A172RXN6"/>